<dbReference type="PANTHER" id="PTHR47075:SF9">
    <property type="entry name" value="TRANSCRIPTION FACTOR BHLH47"/>
    <property type="match status" value="1"/>
</dbReference>
<evidence type="ECO:0000256" key="3">
    <source>
        <dbReference type="ARBA" id="ARBA00023125"/>
    </source>
</evidence>
<dbReference type="OMA" id="PEVASHF"/>
<comment type="subcellular location">
    <subcellularLocation>
        <location evidence="1">Nucleus</location>
    </subcellularLocation>
</comment>
<dbReference type="EMBL" id="KI630728">
    <property type="protein sequence ID" value="EYU34084.1"/>
    <property type="molecule type" value="Genomic_DNA"/>
</dbReference>
<evidence type="ECO:0000256" key="7">
    <source>
        <dbReference type="SAM" id="MobiDB-lite"/>
    </source>
</evidence>
<evidence type="ECO:0000256" key="4">
    <source>
        <dbReference type="ARBA" id="ARBA00023163"/>
    </source>
</evidence>
<evidence type="ECO:0000259" key="8">
    <source>
        <dbReference type="PROSITE" id="PS50888"/>
    </source>
</evidence>
<dbReference type="KEGG" id="egt:105961642"/>
<sequence length="236" mass="26579">MASETADPVNVSTRKCHSSSKKNAAKIPRKIHKAEREKLKRDRMNELFLDLGRTLDLDHPNNGKASILRETVRLLGELLTQVDNLKKENTTLLSESNYVTIEKNELLEETLTLDAQIKNLQREIEERADNNNCSNLDVNTQSQSNGTTHVPVEEHVSFPLVVHASESTSAVGPVFVVPLHHESQLGLLNPFNIEVDMDMPKARSNVSRPRARYPSSYDSWPSHILTTNQPNLIEDV</sequence>
<protein>
    <recommendedName>
        <fullName evidence="8">BHLH domain-containing protein</fullName>
    </recommendedName>
</protein>
<dbReference type="Proteomes" id="UP000030748">
    <property type="component" value="Unassembled WGS sequence"/>
</dbReference>
<proteinExistence type="predicted"/>
<dbReference type="eggNOG" id="ENOG502RYQ6">
    <property type="taxonomic scope" value="Eukaryota"/>
</dbReference>
<dbReference type="GO" id="GO:0003700">
    <property type="term" value="F:DNA-binding transcription factor activity"/>
    <property type="evidence" value="ECO:0000318"/>
    <property type="project" value="GO_Central"/>
</dbReference>
<evidence type="ECO:0000256" key="1">
    <source>
        <dbReference type="ARBA" id="ARBA00004123"/>
    </source>
</evidence>
<feature type="coiled-coil region" evidence="6">
    <location>
        <begin position="68"/>
        <end position="123"/>
    </location>
</feature>
<evidence type="ECO:0000256" key="6">
    <source>
        <dbReference type="SAM" id="Coils"/>
    </source>
</evidence>
<organism evidence="9 10">
    <name type="scientific">Erythranthe guttata</name>
    <name type="common">Yellow monkey flower</name>
    <name type="synonym">Mimulus guttatus</name>
    <dbReference type="NCBI Taxonomy" id="4155"/>
    <lineage>
        <taxon>Eukaryota</taxon>
        <taxon>Viridiplantae</taxon>
        <taxon>Streptophyta</taxon>
        <taxon>Embryophyta</taxon>
        <taxon>Tracheophyta</taxon>
        <taxon>Spermatophyta</taxon>
        <taxon>Magnoliopsida</taxon>
        <taxon>eudicotyledons</taxon>
        <taxon>Gunneridae</taxon>
        <taxon>Pentapetalae</taxon>
        <taxon>asterids</taxon>
        <taxon>lamiids</taxon>
        <taxon>Lamiales</taxon>
        <taxon>Phrymaceae</taxon>
        <taxon>Erythranthe</taxon>
    </lineage>
</organism>
<evidence type="ECO:0000256" key="2">
    <source>
        <dbReference type="ARBA" id="ARBA00023015"/>
    </source>
</evidence>
<accession>A0A022R299</accession>
<reference evidence="9 10" key="1">
    <citation type="journal article" date="2013" name="Proc. Natl. Acad. Sci. U.S.A.">
        <title>Fine-scale variation in meiotic recombination in Mimulus inferred from population shotgun sequencing.</title>
        <authorList>
            <person name="Hellsten U."/>
            <person name="Wright K.M."/>
            <person name="Jenkins J."/>
            <person name="Shu S."/>
            <person name="Yuan Y."/>
            <person name="Wessler S.R."/>
            <person name="Schmutz J."/>
            <person name="Willis J.H."/>
            <person name="Rokhsar D.S."/>
        </authorList>
    </citation>
    <scope>NUCLEOTIDE SEQUENCE [LARGE SCALE GENOMIC DNA]</scope>
    <source>
        <strain evidence="10">cv. DUN x IM62</strain>
    </source>
</reference>
<keyword evidence="10" id="KW-1185">Reference proteome</keyword>
<dbReference type="GO" id="GO:0005634">
    <property type="term" value="C:nucleus"/>
    <property type="evidence" value="ECO:0000318"/>
    <property type="project" value="GO_Central"/>
</dbReference>
<feature type="domain" description="BHLH" evidence="8">
    <location>
        <begin position="28"/>
        <end position="78"/>
    </location>
</feature>
<evidence type="ECO:0000313" key="10">
    <source>
        <dbReference type="Proteomes" id="UP000030748"/>
    </source>
</evidence>
<keyword evidence="5" id="KW-0539">Nucleus</keyword>
<dbReference type="GO" id="GO:0003677">
    <property type="term" value="F:DNA binding"/>
    <property type="evidence" value="ECO:0007669"/>
    <property type="project" value="UniProtKB-KW"/>
</dbReference>
<feature type="region of interest" description="Disordered" evidence="7">
    <location>
        <begin position="1"/>
        <end position="28"/>
    </location>
</feature>
<dbReference type="PROSITE" id="PS50888">
    <property type="entry name" value="BHLH"/>
    <property type="match status" value="1"/>
</dbReference>
<dbReference type="AlphaFoldDB" id="A0A022R299"/>
<dbReference type="InterPro" id="IPR057075">
    <property type="entry name" value="bHLH_IRO3"/>
</dbReference>
<dbReference type="PANTHER" id="PTHR47075">
    <property type="entry name" value="TRANSCRIPTION FACTOR BHLH47"/>
    <property type="match status" value="1"/>
</dbReference>
<keyword evidence="3" id="KW-0238">DNA-binding</keyword>
<dbReference type="PhylomeDB" id="A0A022R299"/>
<evidence type="ECO:0000313" key="9">
    <source>
        <dbReference type="EMBL" id="EYU34084.1"/>
    </source>
</evidence>
<name>A0A022R299_ERYGU</name>
<feature type="compositionally biased region" description="Basic residues" evidence="7">
    <location>
        <begin position="14"/>
        <end position="28"/>
    </location>
</feature>
<gene>
    <name evidence="9" type="ORF">MIMGU_mgv1a012915mg</name>
</gene>
<keyword evidence="4" id="KW-0804">Transcription</keyword>
<dbReference type="Gene3D" id="4.10.280.10">
    <property type="entry name" value="Helix-loop-helix DNA-binding domain"/>
    <property type="match status" value="1"/>
</dbReference>
<dbReference type="STRING" id="4155.A0A022R299"/>
<dbReference type="InterPro" id="IPR011598">
    <property type="entry name" value="bHLH_dom"/>
</dbReference>
<dbReference type="Pfam" id="PF23177">
    <property type="entry name" value="bHLH_IRO3"/>
    <property type="match status" value="1"/>
</dbReference>
<dbReference type="GO" id="GO:0046983">
    <property type="term" value="F:protein dimerization activity"/>
    <property type="evidence" value="ECO:0007669"/>
    <property type="project" value="InterPro"/>
</dbReference>
<dbReference type="OrthoDB" id="1931098at2759"/>
<dbReference type="SUPFAM" id="SSF47459">
    <property type="entry name" value="HLH, helix-loop-helix DNA-binding domain"/>
    <property type="match status" value="1"/>
</dbReference>
<evidence type="ECO:0000256" key="5">
    <source>
        <dbReference type="ARBA" id="ARBA00023242"/>
    </source>
</evidence>
<dbReference type="InterPro" id="IPR036638">
    <property type="entry name" value="HLH_DNA-bd_sf"/>
</dbReference>
<keyword evidence="6" id="KW-0175">Coiled coil</keyword>
<keyword evidence="2" id="KW-0805">Transcription regulation</keyword>